<keyword evidence="7" id="KW-0732">Signal</keyword>
<dbReference type="InterPro" id="IPR037185">
    <property type="entry name" value="EmrE-like"/>
</dbReference>
<feature type="transmembrane region" description="Helical" evidence="6">
    <location>
        <begin position="592"/>
        <end position="614"/>
    </location>
</feature>
<dbReference type="AlphaFoldDB" id="A0A2I1G751"/>
<keyword evidence="5" id="KW-0175">Coiled coil</keyword>
<keyword evidence="3 6" id="KW-1133">Transmembrane helix</keyword>
<evidence type="ECO:0008006" key="10">
    <source>
        <dbReference type="Google" id="ProtNLM"/>
    </source>
</evidence>
<dbReference type="InterPro" id="IPR036259">
    <property type="entry name" value="MFS_trans_sf"/>
</dbReference>
<feature type="transmembrane region" description="Helical" evidence="6">
    <location>
        <begin position="256"/>
        <end position="280"/>
    </location>
</feature>
<dbReference type="Proteomes" id="UP000234323">
    <property type="component" value="Unassembled WGS sequence"/>
</dbReference>
<feature type="transmembrane region" description="Helical" evidence="6">
    <location>
        <begin position="317"/>
        <end position="335"/>
    </location>
</feature>
<feature type="transmembrane region" description="Helical" evidence="6">
    <location>
        <begin position="177"/>
        <end position="198"/>
    </location>
</feature>
<dbReference type="OrthoDB" id="165382at2759"/>
<feature type="transmembrane region" description="Helical" evidence="6">
    <location>
        <begin position="355"/>
        <end position="375"/>
    </location>
</feature>
<dbReference type="EMBL" id="LLXI01000200">
    <property type="protein sequence ID" value="PKY42456.1"/>
    <property type="molecule type" value="Genomic_DNA"/>
</dbReference>
<dbReference type="InterPro" id="IPR008521">
    <property type="entry name" value="Mg_trans_NIPA"/>
</dbReference>
<dbReference type="Pfam" id="PF05653">
    <property type="entry name" value="Mg_trans_NIPA"/>
    <property type="match status" value="2"/>
</dbReference>
<gene>
    <name evidence="8" type="ORF">RhiirA4_354760</name>
</gene>
<dbReference type="VEuPathDB" id="FungiDB:FUN_004653"/>
<feature type="transmembrane region" description="Helical" evidence="6">
    <location>
        <begin position="286"/>
        <end position="305"/>
    </location>
</feature>
<sequence length="650" mass="73531">MYKFNKSIILILIFLLLHILLISSQSTTNESQINNRSCNLDSDCVNNPKNETSSNIRSGDFMCINNSCKFVVAAGQNCRDVTDCVAYHYSHLRNISLDSDICSPKNCNFASKCDRAWDQKDIFSIPKIEDQSTCCIGLDDGMECEIVANDVDPCNSNCNYYDDTNSKKCGDKNQKNYIWIGVVICLIGGATLNIGLNVQKYAFTKHQRELDRECHSAANYDQNKQQIVTDDNNSTHSKQHSTLYKKLEKFMFWKQIIVSPLWVCGFIVYVIGSFLSFVALKFAPQSLIAPLGVVSLVVNLLIAPILHNQRLTKLDSIGVIIIIIGSVVITLFSGVAIQDYELCVLIELFKRPQTIIYLTVIGVFIFSLYTFIRIVEKNAIQKDKDAIAKANAVVAELSATDENTPIPTIHNLFNYRLSISIDENNKTLTEDINRTLSSTIDETKKTRSDVAHNNKDDSILTEEEIKPFPRSSIDTIRSTSSVVRQRNIKEKVLLPLAYAILASSMATITTLFAKSLINLLNVSFTQNDNQFKDLLSWAILFITISTAIGQVYWINMGLKKYDALLQVPIFYCNWSLFDIIGGGIYYDEFRNFKTITYVGFITGVVLIFFGVSLLSKRLSKLTKEEEELKERQKNWEQEMKKIKMSKSGKK</sequence>
<keyword evidence="9" id="KW-1185">Reference proteome</keyword>
<accession>A0A2I1G751</accession>
<evidence type="ECO:0000256" key="4">
    <source>
        <dbReference type="ARBA" id="ARBA00023136"/>
    </source>
</evidence>
<keyword evidence="4 6" id="KW-0472">Membrane</keyword>
<reference evidence="8 9" key="1">
    <citation type="submission" date="2015-10" db="EMBL/GenBank/DDBJ databases">
        <title>Genome analyses suggest a sexual origin of heterokaryosis in a supposedly ancient asexual fungus.</title>
        <authorList>
            <person name="Ropars J."/>
            <person name="Sedzielewska K."/>
            <person name="Noel J."/>
            <person name="Charron P."/>
            <person name="Farinelli L."/>
            <person name="Marton T."/>
            <person name="Kruger M."/>
            <person name="Pelin A."/>
            <person name="Brachmann A."/>
            <person name="Corradi N."/>
        </authorList>
    </citation>
    <scope>NUCLEOTIDE SEQUENCE [LARGE SCALE GENOMIC DNA]</scope>
    <source>
        <strain evidence="8 9">A4</strain>
    </source>
</reference>
<dbReference type="GO" id="GO:0015095">
    <property type="term" value="F:magnesium ion transmembrane transporter activity"/>
    <property type="evidence" value="ECO:0007669"/>
    <property type="project" value="InterPro"/>
</dbReference>
<evidence type="ECO:0000256" key="5">
    <source>
        <dbReference type="SAM" id="Coils"/>
    </source>
</evidence>
<evidence type="ECO:0000256" key="3">
    <source>
        <dbReference type="ARBA" id="ARBA00022989"/>
    </source>
</evidence>
<feature type="transmembrane region" description="Helical" evidence="6">
    <location>
        <begin position="534"/>
        <end position="555"/>
    </location>
</feature>
<feature type="coiled-coil region" evidence="5">
    <location>
        <begin position="611"/>
        <end position="645"/>
    </location>
</feature>
<dbReference type="GO" id="GO:0016020">
    <property type="term" value="C:membrane"/>
    <property type="evidence" value="ECO:0007669"/>
    <property type="project" value="UniProtKB-SubCell"/>
</dbReference>
<organism evidence="8 9">
    <name type="scientific">Rhizophagus irregularis</name>
    <dbReference type="NCBI Taxonomy" id="588596"/>
    <lineage>
        <taxon>Eukaryota</taxon>
        <taxon>Fungi</taxon>
        <taxon>Fungi incertae sedis</taxon>
        <taxon>Mucoromycota</taxon>
        <taxon>Glomeromycotina</taxon>
        <taxon>Glomeromycetes</taxon>
        <taxon>Glomerales</taxon>
        <taxon>Glomeraceae</taxon>
        <taxon>Rhizophagus</taxon>
    </lineage>
</organism>
<evidence type="ECO:0000313" key="9">
    <source>
        <dbReference type="Proteomes" id="UP000234323"/>
    </source>
</evidence>
<dbReference type="PANTHER" id="PTHR12570:SF9">
    <property type="entry name" value="MAGNESIUM TRANSPORTER NIPA8-RELATED"/>
    <property type="match status" value="1"/>
</dbReference>
<protein>
    <recommendedName>
        <fullName evidence="10">Duf803 domain-containing protein</fullName>
    </recommendedName>
</protein>
<evidence type="ECO:0000256" key="7">
    <source>
        <dbReference type="SAM" id="SignalP"/>
    </source>
</evidence>
<dbReference type="VEuPathDB" id="FungiDB:RhiirFUN_006809"/>
<feature type="transmembrane region" description="Helical" evidence="6">
    <location>
        <begin position="492"/>
        <end position="514"/>
    </location>
</feature>
<feature type="signal peptide" evidence="7">
    <location>
        <begin position="1"/>
        <end position="24"/>
    </location>
</feature>
<evidence type="ECO:0000256" key="6">
    <source>
        <dbReference type="SAM" id="Phobius"/>
    </source>
</evidence>
<comment type="caution">
    <text evidence="8">The sequence shown here is derived from an EMBL/GenBank/DDBJ whole genome shotgun (WGS) entry which is preliminary data.</text>
</comment>
<name>A0A2I1G751_9GLOM</name>
<dbReference type="PANTHER" id="PTHR12570">
    <property type="match status" value="1"/>
</dbReference>
<proteinExistence type="predicted"/>
<evidence type="ECO:0000256" key="1">
    <source>
        <dbReference type="ARBA" id="ARBA00004141"/>
    </source>
</evidence>
<keyword evidence="2 6" id="KW-0812">Transmembrane</keyword>
<feature type="transmembrane region" description="Helical" evidence="6">
    <location>
        <begin position="567"/>
        <end position="586"/>
    </location>
</feature>
<evidence type="ECO:0000313" key="8">
    <source>
        <dbReference type="EMBL" id="PKY42456.1"/>
    </source>
</evidence>
<dbReference type="VEuPathDB" id="FungiDB:RhiirA1_518434"/>
<comment type="subcellular location">
    <subcellularLocation>
        <location evidence="1">Membrane</location>
        <topology evidence="1">Multi-pass membrane protein</topology>
    </subcellularLocation>
</comment>
<dbReference type="SUPFAM" id="SSF103481">
    <property type="entry name" value="Multidrug resistance efflux transporter EmrE"/>
    <property type="match status" value="1"/>
</dbReference>
<feature type="chain" id="PRO_5014190603" description="Duf803 domain-containing protein" evidence="7">
    <location>
        <begin position="25"/>
        <end position="650"/>
    </location>
</feature>
<dbReference type="SUPFAM" id="SSF103473">
    <property type="entry name" value="MFS general substrate transporter"/>
    <property type="match status" value="1"/>
</dbReference>
<evidence type="ECO:0000256" key="2">
    <source>
        <dbReference type="ARBA" id="ARBA00022692"/>
    </source>
</evidence>